<reference evidence="2 3" key="1">
    <citation type="submission" date="2024-01" db="EMBL/GenBank/DDBJ databases">
        <title>A draft genome for the cacao thread blight pathogen Marasmiellus scandens.</title>
        <authorList>
            <person name="Baruah I.K."/>
            <person name="Leung J."/>
            <person name="Bukari Y."/>
            <person name="Amoako-Attah I."/>
            <person name="Meinhardt L.W."/>
            <person name="Bailey B.A."/>
            <person name="Cohen S.P."/>
        </authorList>
    </citation>
    <scope>NUCLEOTIDE SEQUENCE [LARGE SCALE GENOMIC DNA]</scope>
    <source>
        <strain evidence="2 3">GH-19</strain>
    </source>
</reference>
<accession>A0ABR1J280</accession>
<sequence length="255" mass="28654">MPALSRTLRNGKSFLELDNSKPFRPKHRFDTKLLFYRVIEREDVDSGEESADTNSCSLPISTSRPPSAPEEPSPANLSAVTTPTASLKRLALAEGQANEYRSRKRAKIRQQRYEKKKVTWVGTTRLSRAYGGYVGVGQDPKGRTVDRPLQWFIDNGFELVKWNGSFSIPILDAESRCIAAAAKKPSSPQYEADIHEATHLIEEINQTTQFKSEEKVSKRGGGFPAVAYGISFGKGQLRPMRLNVARIDMMRRLHK</sequence>
<feature type="region of interest" description="Disordered" evidence="1">
    <location>
        <begin position="46"/>
        <end position="81"/>
    </location>
</feature>
<feature type="compositionally biased region" description="Polar residues" evidence="1">
    <location>
        <begin position="52"/>
        <end position="64"/>
    </location>
</feature>
<name>A0ABR1J280_9AGAR</name>
<dbReference type="EMBL" id="JBANRG010000038">
    <property type="protein sequence ID" value="KAK7448410.1"/>
    <property type="molecule type" value="Genomic_DNA"/>
</dbReference>
<keyword evidence="3" id="KW-1185">Reference proteome</keyword>
<dbReference type="Proteomes" id="UP001498398">
    <property type="component" value="Unassembled WGS sequence"/>
</dbReference>
<gene>
    <name evidence="2" type="ORF">VKT23_013674</name>
</gene>
<comment type="caution">
    <text evidence="2">The sequence shown here is derived from an EMBL/GenBank/DDBJ whole genome shotgun (WGS) entry which is preliminary data.</text>
</comment>
<evidence type="ECO:0000313" key="2">
    <source>
        <dbReference type="EMBL" id="KAK7448410.1"/>
    </source>
</evidence>
<organism evidence="2 3">
    <name type="scientific">Marasmiellus scandens</name>
    <dbReference type="NCBI Taxonomy" id="2682957"/>
    <lineage>
        <taxon>Eukaryota</taxon>
        <taxon>Fungi</taxon>
        <taxon>Dikarya</taxon>
        <taxon>Basidiomycota</taxon>
        <taxon>Agaricomycotina</taxon>
        <taxon>Agaricomycetes</taxon>
        <taxon>Agaricomycetidae</taxon>
        <taxon>Agaricales</taxon>
        <taxon>Marasmiineae</taxon>
        <taxon>Omphalotaceae</taxon>
        <taxon>Marasmiellus</taxon>
    </lineage>
</organism>
<evidence type="ECO:0000313" key="3">
    <source>
        <dbReference type="Proteomes" id="UP001498398"/>
    </source>
</evidence>
<proteinExistence type="predicted"/>
<protein>
    <submittedName>
        <fullName evidence="2">Uncharacterized protein</fullName>
    </submittedName>
</protein>
<evidence type="ECO:0000256" key="1">
    <source>
        <dbReference type="SAM" id="MobiDB-lite"/>
    </source>
</evidence>